<comment type="caution">
    <text evidence="1">The sequence shown here is derived from an EMBL/GenBank/DDBJ whole genome shotgun (WGS) entry which is preliminary data.</text>
</comment>
<dbReference type="AlphaFoldDB" id="A0A1G2MM13"/>
<evidence type="ECO:0000313" key="1">
    <source>
        <dbReference type="EMBL" id="OHA24259.1"/>
    </source>
</evidence>
<dbReference type="Proteomes" id="UP000178413">
    <property type="component" value="Unassembled WGS sequence"/>
</dbReference>
<accession>A0A1G2MM13</accession>
<reference evidence="1 2" key="1">
    <citation type="journal article" date="2016" name="Nat. Commun.">
        <title>Thousands of microbial genomes shed light on interconnected biogeochemical processes in an aquifer system.</title>
        <authorList>
            <person name="Anantharaman K."/>
            <person name="Brown C.T."/>
            <person name="Hug L.A."/>
            <person name="Sharon I."/>
            <person name="Castelle C.J."/>
            <person name="Probst A.J."/>
            <person name="Thomas B.C."/>
            <person name="Singh A."/>
            <person name="Wilkins M.J."/>
            <person name="Karaoz U."/>
            <person name="Brodie E.L."/>
            <person name="Williams K.H."/>
            <person name="Hubbard S.S."/>
            <person name="Banfield J.F."/>
        </authorList>
    </citation>
    <scope>NUCLEOTIDE SEQUENCE [LARGE SCALE GENOMIC DNA]</scope>
</reference>
<evidence type="ECO:0000313" key="2">
    <source>
        <dbReference type="Proteomes" id="UP000178413"/>
    </source>
</evidence>
<dbReference type="EMBL" id="MHRM01000009">
    <property type="protein sequence ID" value="OHA24259.1"/>
    <property type="molecule type" value="Genomic_DNA"/>
</dbReference>
<gene>
    <name evidence="1" type="ORF">A3D50_00775</name>
</gene>
<protein>
    <submittedName>
        <fullName evidence="1">Uncharacterized protein</fullName>
    </submittedName>
</protein>
<name>A0A1G2MM13_9BACT</name>
<organism evidence="1 2">
    <name type="scientific">Candidatus Taylorbacteria bacterium RIFCSPHIGHO2_02_FULL_44_12</name>
    <dbReference type="NCBI Taxonomy" id="1802308"/>
    <lineage>
        <taxon>Bacteria</taxon>
        <taxon>Candidatus Tayloriibacteriota</taxon>
    </lineage>
</organism>
<sequence length="74" mass="8402">MFAALGCLYYGNNYDTGILTDRRNIFNADWNLERNLLGILGLPSKSIFFRALGFTGALYIALRIRGWKHISEMG</sequence>
<proteinExistence type="predicted"/>